<reference evidence="2 3" key="1">
    <citation type="submission" date="2013-02" db="EMBL/GenBank/DDBJ databases">
        <title>The complete genome sequence of Corynebacterium callunae DSM 20147.</title>
        <authorList>
            <person name="Ruckert C."/>
            <person name="Albersmeier A."/>
            <person name="Kalinowski J."/>
        </authorList>
    </citation>
    <scope>NUCLEOTIDE SEQUENCE [LARGE SCALE GENOMIC DNA]</scope>
    <source>
        <strain evidence="2 3">DSM 20147</strain>
    </source>
</reference>
<dbReference type="RefSeq" id="WP_015652199.1">
    <property type="nucleotide sequence ID" value="NC_020506.1"/>
</dbReference>
<dbReference type="KEGG" id="ccn:H924_11725"/>
<protein>
    <submittedName>
        <fullName evidence="2">Uncharacterized protein</fullName>
    </submittedName>
</protein>
<dbReference type="STRING" id="1121353.H924_11725"/>
<organism evidence="2 3">
    <name type="scientific">Corynebacterium callunae DSM 20147</name>
    <dbReference type="NCBI Taxonomy" id="1121353"/>
    <lineage>
        <taxon>Bacteria</taxon>
        <taxon>Bacillati</taxon>
        <taxon>Actinomycetota</taxon>
        <taxon>Actinomycetes</taxon>
        <taxon>Mycobacteriales</taxon>
        <taxon>Corynebacteriaceae</taxon>
        <taxon>Corynebacterium</taxon>
    </lineage>
</organism>
<feature type="transmembrane region" description="Helical" evidence="1">
    <location>
        <begin position="34"/>
        <end position="52"/>
    </location>
</feature>
<sequence length="112" mass="12693">MQSFGYAAGILLFKAPLASGLRRKAQYCAENARLRALCALIATGLGSWRLVWGMTLMLKLEQLLKIDSSPLKFAEKIFKVFHLEWNRLNYLCVIISREAKNRRLPVLIKVGA</sequence>
<keyword evidence="3" id="KW-1185">Reference proteome</keyword>
<keyword evidence="1" id="KW-0472">Membrane</keyword>
<proteinExistence type="predicted"/>
<dbReference type="EMBL" id="CP004354">
    <property type="protein sequence ID" value="AGG67773.1"/>
    <property type="molecule type" value="Genomic_DNA"/>
</dbReference>
<keyword evidence="1" id="KW-1133">Transmembrane helix</keyword>
<evidence type="ECO:0000313" key="2">
    <source>
        <dbReference type="EMBL" id="AGG67773.1"/>
    </source>
</evidence>
<evidence type="ECO:0000313" key="3">
    <source>
        <dbReference type="Proteomes" id="UP000011760"/>
    </source>
</evidence>
<gene>
    <name evidence="2" type="ORF">H924_11725</name>
</gene>
<dbReference type="Proteomes" id="UP000011760">
    <property type="component" value="Chromosome"/>
</dbReference>
<keyword evidence="1" id="KW-0812">Transmembrane</keyword>
<evidence type="ECO:0000256" key="1">
    <source>
        <dbReference type="SAM" id="Phobius"/>
    </source>
</evidence>
<dbReference type="HOGENOM" id="CLU_2141667_0_0_11"/>
<dbReference type="AlphaFoldDB" id="M1V0G4"/>
<accession>M1V0G4</accession>
<name>M1V0G4_9CORY</name>